<feature type="coiled-coil region" evidence="1">
    <location>
        <begin position="72"/>
        <end position="99"/>
    </location>
</feature>
<keyword evidence="1" id="KW-0175">Coiled coil</keyword>
<evidence type="ECO:0000313" key="4">
    <source>
        <dbReference type="Proteomes" id="UP000789833"/>
    </source>
</evidence>
<evidence type="ECO:0000256" key="2">
    <source>
        <dbReference type="SAM" id="Phobius"/>
    </source>
</evidence>
<organism evidence="3 4">
    <name type="scientific">Sutcliffiella rhizosphaerae</name>
    <dbReference type="NCBI Taxonomy" id="2880967"/>
    <lineage>
        <taxon>Bacteria</taxon>
        <taxon>Bacillati</taxon>
        <taxon>Bacillota</taxon>
        <taxon>Bacilli</taxon>
        <taxon>Bacillales</taxon>
        <taxon>Bacillaceae</taxon>
        <taxon>Sutcliffiella</taxon>
    </lineage>
</organism>
<feature type="transmembrane region" description="Helical" evidence="2">
    <location>
        <begin position="41"/>
        <end position="66"/>
    </location>
</feature>
<keyword evidence="2" id="KW-1133">Transmembrane helix</keyword>
<keyword evidence="4" id="KW-1185">Reference proteome</keyword>
<reference evidence="3 4" key="1">
    <citation type="submission" date="2021-10" db="EMBL/GenBank/DDBJ databases">
        <authorList>
            <person name="Criscuolo A."/>
        </authorList>
    </citation>
    <scope>NUCLEOTIDE SEQUENCE [LARGE SCALE GENOMIC DNA]</scope>
    <source>
        <strain evidence="4">CIP 111883</strain>
    </source>
</reference>
<evidence type="ECO:0000313" key="3">
    <source>
        <dbReference type="EMBL" id="CAG9620390.1"/>
    </source>
</evidence>
<evidence type="ECO:0000256" key="1">
    <source>
        <dbReference type="SAM" id="Coils"/>
    </source>
</evidence>
<gene>
    <name evidence="3" type="ORF">BACCIP111883_01158</name>
</gene>
<dbReference type="RefSeq" id="WP_230500318.1">
    <property type="nucleotide sequence ID" value="NZ_CAKJTJ010000004.1"/>
</dbReference>
<sequence length="209" mass="24162">MNKKVIKESLDFYLEEKLKPMESLQTNIFNKIHHKNDRPRFNINIPVVSTVLMLMLLISSSAYFYLNNKSNEQQTSALISQLENENKKLEAELMTQENSDGLIVDVEDVVIEPNAFPEESRIELEKLNYEGDIEDIKEKVLEQTELIPYEPVLGGVMAFRKDRVKVLSHEWVFAPFDDGHIGGHLLLKYEIKNGEITDWEVVASYLFGE</sequence>
<dbReference type="Proteomes" id="UP000789833">
    <property type="component" value="Unassembled WGS sequence"/>
</dbReference>
<proteinExistence type="predicted"/>
<name>A0ABN8A5J4_9BACI</name>
<dbReference type="EMBL" id="CAKJTJ010000004">
    <property type="protein sequence ID" value="CAG9620390.1"/>
    <property type="molecule type" value="Genomic_DNA"/>
</dbReference>
<keyword evidence="2" id="KW-0472">Membrane</keyword>
<protein>
    <submittedName>
        <fullName evidence="3">Uncharacterized protein</fullName>
    </submittedName>
</protein>
<accession>A0ABN8A5J4</accession>
<comment type="caution">
    <text evidence="3">The sequence shown here is derived from an EMBL/GenBank/DDBJ whole genome shotgun (WGS) entry which is preliminary data.</text>
</comment>
<keyword evidence="2" id="KW-0812">Transmembrane</keyword>